<dbReference type="SUPFAM" id="SSF81811">
    <property type="entry name" value="Helical domain of Sec23/24"/>
    <property type="match status" value="1"/>
</dbReference>
<dbReference type="GO" id="GO:0005096">
    <property type="term" value="F:GTPase activator activity"/>
    <property type="evidence" value="ECO:0007669"/>
    <property type="project" value="TreeGrafter"/>
</dbReference>
<keyword evidence="6 14" id="KW-0256">Endoplasmic reticulum</keyword>
<dbReference type="Pfam" id="PF08033">
    <property type="entry name" value="Sec23_BS"/>
    <property type="match status" value="1"/>
</dbReference>
<dbReference type="AlphaFoldDB" id="A0AAW1P1H1"/>
<protein>
    <recommendedName>
        <fullName evidence="3 14">Protein transport protein SEC23</fullName>
    </recommendedName>
</protein>
<dbReference type="InterPro" id="IPR037364">
    <property type="entry name" value="Sec23"/>
</dbReference>
<dbReference type="InterPro" id="IPR006896">
    <property type="entry name" value="Sec23/24_trunk_dom"/>
</dbReference>
<keyword evidence="10" id="KW-0333">Golgi apparatus</keyword>
<dbReference type="FunFam" id="2.30.30.380:FF:000001">
    <property type="entry name" value="Protein transport protein SEC23"/>
    <property type="match status" value="1"/>
</dbReference>
<dbReference type="FunFam" id="3.40.50.410:FF:000043">
    <property type="entry name" value="Protein transport protein SEC23"/>
    <property type="match status" value="1"/>
</dbReference>
<dbReference type="InterPro" id="IPR012990">
    <property type="entry name" value="Beta-sandwich_Sec23_24"/>
</dbReference>
<evidence type="ECO:0000256" key="8">
    <source>
        <dbReference type="ARBA" id="ARBA00022892"/>
    </source>
</evidence>
<dbReference type="Gene3D" id="1.20.120.730">
    <property type="entry name" value="Sec23/Sec24 helical domain"/>
    <property type="match status" value="1"/>
</dbReference>
<keyword evidence="8 14" id="KW-0931">ER-Golgi transport</keyword>
<comment type="similarity">
    <text evidence="2 14">Belongs to the SEC23/SEC24 family. SEC23 subfamily.</text>
</comment>
<evidence type="ECO:0000256" key="11">
    <source>
        <dbReference type="ARBA" id="ARBA00023136"/>
    </source>
</evidence>
<dbReference type="PANTHER" id="PTHR11141:SF0">
    <property type="entry name" value="PROTEIN TRANSPORT PROTEIN SEC23"/>
    <property type="match status" value="1"/>
</dbReference>
<dbReference type="Pfam" id="PF04810">
    <property type="entry name" value="zf-Sec23_Sec24"/>
    <property type="match status" value="1"/>
</dbReference>
<evidence type="ECO:0000259" key="18">
    <source>
        <dbReference type="Pfam" id="PF04815"/>
    </source>
</evidence>
<sequence length="766" mass="84151">MADFTGIEEREGLRLSWNLWPNSKIEATKCVLPFGALYTPIKDLPDIPVVNYEPVQCKGCGGILNPYAQVDFAARVWMCRLCQMRNSLPSHYHGISEQNLPAELYQEYPTVEYSVPRTRPIHPPAYMFVVDTCLAEDELAACKAALSQALHTLPEYAYVGLITFGTHVHVHELGFQDFAKAYVFQATDRNGPKDHPPQAIAAALGMGPKGRGQTQDQDPNNPVVPGTRFTPPLSECEFVISNVIEELQKDAFPATAGHRPSRCTGAAIQVAAGVMAACLPPGTGAARLMLFVGGPTTLGPGKVVDTDLLEPIRSHKDLAKDAAQHFKPARRYYDGLATQLASQEHALDVFACSLDQVGLAEMQNAVDLSGGLIVQTDSFNNAVFKDSFKRVLAGPEEPNRLSLHSNATFEVIPSRDVKVGGLMGPAAPVEKKSPSVADTQTGIGGTTLWKMASLDTTTTVAVFFEIVAHSKGSVDRGAGANQQFFVQFVTRYLHADGSQRVRAYTFTRQWVDDKSTPMLMAGFDQEAAAVLTARVGSWKMEGEEEFDATRWLDRLLIRVCSRFGDYQANDPRTFDLQPAMAMFPQFMFNLRRSNFVQVFGNSPDETAFFRLSLNRFPVADAMVAIQPSLVAFSLSDAPQPVLLDVASITADRILFLDACFSVVIFHGATIAQWRKQEFHLQADYAGFKDLLEAPQAEATAIRQRRFPVPRLVDCDQNGSQARFLLARLNPSSTYNSAGTVGSEMIMTDDVSLHVFTEHLRKLAVQS</sequence>
<dbReference type="Gene3D" id="2.60.40.1670">
    <property type="entry name" value="beta-sandwich domain of Sec23/24"/>
    <property type="match status" value="1"/>
</dbReference>
<evidence type="ECO:0000259" key="16">
    <source>
        <dbReference type="Pfam" id="PF04810"/>
    </source>
</evidence>
<dbReference type="GO" id="GO:0000139">
    <property type="term" value="C:Golgi membrane"/>
    <property type="evidence" value="ECO:0007669"/>
    <property type="project" value="UniProtKB-SubCell"/>
</dbReference>
<dbReference type="InterPro" id="IPR036175">
    <property type="entry name" value="Sec23/24_helical_dom_sf"/>
</dbReference>
<evidence type="ECO:0000313" key="21">
    <source>
        <dbReference type="Proteomes" id="UP001465755"/>
    </source>
</evidence>
<evidence type="ECO:0000256" key="9">
    <source>
        <dbReference type="ARBA" id="ARBA00022927"/>
    </source>
</evidence>
<dbReference type="GO" id="GO:0090110">
    <property type="term" value="P:COPII-coated vesicle cargo loading"/>
    <property type="evidence" value="ECO:0007669"/>
    <property type="project" value="TreeGrafter"/>
</dbReference>
<evidence type="ECO:0000256" key="3">
    <source>
        <dbReference type="ARBA" id="ARBA00021212"/>
    </source>
</evidence>
<evidence type="ECO:0000313" key="20">
    <source>
        <dbReference type="EMBL" id="KAK9802822.1"/>
    </source>
</evidence>
<dbReference type="Gene3D" id="3.40.50.410">
    <property type="entry name" value="von Willebrand factor, type A domain"/>
    <property type="match status" value="1"/>
</dbReference>
<keyword evidence="7 14" id="KW-0862">Zinc</keyword>
<keyword evidence="12 14" id="KW-0968">Cytoplasmic vesicle</keyword>
<dbReference type="SUPFAM" id="SSF82919">
    <property type="entry name" value="Zn-finger domain of Sec23/24"/>
    <property type="match status" value="1"/>
</dbReference>
<evidence type="ECO:0000259" key="15">
    <source>
        <dbReference type="Pfam" id="PF00626"/>
    </source>
</evidence>
<dbReference type="SUPFAM" id="SSF81995">
    <property type="entry name" value="beta-sandwich domain of Sec23/24"/>
    <property type="match status" value="1"/>
</dbReference>
<dbReference type="InterPro" id="IPR006900">
    <property type="entry name" value="Sec23/24_helical_dom"/>
</dbReference>
<keyword evidence="4 14" id="KW-0813">Transport</keyword>
<feature type="domain" description="Zinc finger Sec23/Sec24-type" evidence="16">
    <location>
        <begin position="54"/>
        <end position="92"/>
    </location>
</feature>
<dbReference type="InterPro" id="IPR029006">
    <property type="entry name" value="ADF-H/Gelsolin-like_dom_sf"/>
</dbReference>
<evidence type="ECO:0000256" key="7">
    <source>
        <dbReference type="ARBA" id="ARBA00022833"/>
    </source>
</evidence>
<evidence type="ECO:0000256" key="14">
    <source>
        <dbReference type="RuleBase" id="RU365030"/>
    </source>
</evidence>
<dbReference type="FunFam" id="3.40.20.10:FF:000041">
    <property type="entry name" value="Protein transport protein SEC23"/>
    <property type="match status" value="1"/>
</dbReference>
<dbReference type="InterPro" id="IPR036174">
    <property type="entry name" value="Znf_Sec23_Sec24_sf"/>
</dbReference>
<dbReference type="InterPro" id="IPR036465">
    <property type="entry name" value="vWFA_dom_sf"/>
</dbReference>
<reference evidence="20 21" key="1">
    <citation type="journal article" date="2024" name="Nat. Commun.">
        <title>Phylogenomics reveals the evolutionary origins of lichenization in chlorophyte algae.</title>
        <authorList>
            <person name="Puginier C."/>
            <person name="Libourel C."/>
            <person name="Otte J."/>
            <person name="Skaloud P."/>
            <person name="Haon M."/>
            <person name="Grisel S."/>
            <person name="Petersen M."/>
            <person name="Berrin J.G."/>
            <person name="Delaux P.M."/>
            <person name="Dal Grande F."/>
            <person name="Keller J."/>
        </authorList>
    </citation>
    <scope>NUCLEOTIDE SEQUENCE [LARGE SCALE GENOMIC DNA]</scope>
    <source>
        <strain evidence="20 21">SAG 2036</strain>
    </source>
</reference>
<evidence type="ECO:0000259" key="17">
    <source>
        <dbReference type="Pfam" id="PF04811"/>
    </source>
</evidence>
<keyword evidence="11 14" id="KW-0472">Membrane</keyword>
<evidence type="ECO:0000256" key="6">
    <source>
        <dbReference type="ARBA" id="ARBA00022824"/>
    </source>
</evidence>
<dbReference type="SUPFAM" id="SSF53300">
    <property type="entry name" value="vWA-like"/>
    <property type="match status" value="1"/>
</dbReference>
<comment type="caution">
    <text evidence="20">The sequence shown here is derived from an EMBL/GenBank/DDBJ whole genome shotgun (WGS) entry which is preliminary data.</text>
</comment>
<dbReference type="Proteomes" id="UP001465755">
    <property type="component" value="Unassembled WGS sequence"/>
</dbReference>
<evidence type="ECO:0000256" key="1">
    <source>
        <dbReference type="ARBA" id="ARBA00004255"/>
    </source>
</evidence>
<evidence type="ECO:0000256" key="2">
    <source>
        <dbReference type="ARBA" id="ARBA00009210"/>
    </source>
</evidence>
<name>A0AAW1P1H1_9CHLO</name>
<evidence type="ECO:0000256" key="4">
    <source>
        <dbReference type="ARBA" id="ARBA00022448"/>
    </source>
</evidence>
<dbReference type="EMBL" id="JALJOQ010000066">
    <property type="protein sequence ID" value="KAK9802822.1"/>
    <property type="molecule type" value="Genomic_DNA"/>
</dbReference>
<dbReference type="InterPro" id="IPR006895">
    <property type="entry name" value="Znf_Sec23_Sec24"/>
</dbReference>
<dbReference type="Pfam" id="PF04815">
    <property type="entry name" value="Sec23_helical"/>
    <property type="match status" value="1"/>
</dbReference>
<dbReference type="InterPro" id="IPR036180">
    <property type="entry name" value="Gelsolin-like_dom_sf"/>
</dbReference>
<evidence type="ECO:0000256" key="10">
    <source>
        <dbReference type="ARBA" id="ARBA00023034"/>
    </source>
</evidence>
<comment type="subcellular location">
    <subcellularLocation>
        <location evidence="14">Cytoplasmic vesicle</location>
        <location evidence="14">COPII-coated vesicle membrane</location>
        <topology evidence="14">Peripheral membrane protein</topology>
        <orientation evidence="14">Cytoplasmic side</orientation>
    </subcellularLocation>
    <subcellularLocation>
        <location evidence="14">Endoplasmic reticulum membrane</location>
        <topology evidence="14">Peripheral membrane protein</topology>
        <orientation evidence="14">Cytoplasmic side</orientation>
    </subcellularLocation>
    <subcellularLocation>
        <location evidence="1">Golgi apparatus membrane</location>
        <topology evidence="1">Peripheral membrane protein</topology>
        <orientation evidence="1">Cytoplasmic side</orientation>
    </subcellularLocation>
</comment>
<keyword evidence="14" id="KW-0963">Cytoplasm</keyword>
<feature type="domain" description="Gelsolin-like" evidence="15">
    <location>
        <begin position="636"/>
        <end position="724"/>
    </location>
</feature>
<dbReference type="GO" id="GO:0005789">
    <property type="term" value="C:endoplasmic reticulum membrane"/>
    <property type="evidence" value="ECO:0007669"/>
    <property type="project" value="UniProtKB-SubCell"/>
</dbReference>
<accession>A0AAW1P1H1</accession>
<feature type="domain" description="Sec23/Sec24 trunk" evidence="17">
    <location>
        <begin position="122"/>
        <end position="391"/>
    </location>
</feature>
<dbReference type="Gene3D" id="3.40.20.10">
    <property type="entry name" value="Severin"/>
    <property type="match status" value="1"/>
</dbReference>
<keyword evidence="21" id="KW-1185">Reference proteome</keyword>
<dbReference type="GO" id="GO:0030127">
    <property type="term" value="C:COPII vesicle coat"/>
    <property type="evidence" value="ECO:0007669"/>
    <property type="project" value="InterPro"/>
</dbReference>
<evidence type="ECO:0000256" key="13">
    <source>
        <dbReference type="ARBA" id="ARBA00025471"/>
    </source>
</evidence>
<gene>
    <name evidence="20" type="ORF">WJX73_002168</name>
</gene>
<dbReference type="Pfam" id="PF04811">
    <property type="entry name" value="Sec23_trunk"/>
    <property type="match status" value="1"/>
</dbReference>
<comment type="function">
    <text evidence="13 14">Component of the coat protein complex II (COPII) which promotes the formation of transport vesicles from the endoplasmic reticulum (ER). The coat has two main functions, the physical deformation of the endoplasmic reticulum membrane into vesicles and the selection of cargo molecules.</text>
</comment>
<feature type="domain" description="Sec23/Sec24 beta-sandwich" evidence="19">
    <location>
        <begin position="405"/>
        <end position="511"/>
    </location>
</feature>
<proteinExistence type="inferred from homology"/>
<evidence type="ECO:0000256" key="5">
    <source>
        <dbReference type="ARBA" id="ARBA00022723"/>
    </source>
</evidence>
<evidence type="ECO:0000256" key="12">
    <source>
        <dbReference type="ARBA" id="ARBA00023329"/>
    </source>
</evidence>
<dbReference type="PANTHER" id="PTHR11141">
    <property type="entry name" value="PROTEIN TRANSPORT PROTEIN SEC23"/>
    <property type="match status" value="1"/>
</dbReference>
<dbReference type="Pfam" id="PF00626">
    <property type="entry name" value="Gelsolin"/>
    <property type="match status" value="1"/>
</dbReference>
<dbReference type="GO" id="GO:0070971">
    <property type="term" value="C:endoplasmic reticulum exit site"/>
    <property type="evidence" value="ECO:0007669"/>
    <property type="project" value="TreeGrafter"/>
</dbReference>
<dbReference type="GO" id="GO:0006886">
    <property type="term" value="P:intracellular protein transport"/>
    <property type="evidence" value="ECO:0007669"/>
    <property type="project" value="InterPro"/>
</dbReference>
<feature type="domain" description="Sec23/Sec24 helical" evidence="18">
    <location>
        <begin position="524"/>
        <end position="622"/>
    </location>
</feature>
<evidence type="ECO:0000259" key="19">
    <source>
        <dbReference type="Pfam" id="PF08033"/>
    </source>
</evidence>
<dbReference type="InterPro" id="IPR007123">
    <property type="entry name" value="Gelsolin-like_dom"/>
</dbReference>
<keyword evidence="9 14" id="KW-0653">Protein transport</keyword>
<dbReference type="SUPFAM" id="SSF82754">
    <property type="entry name" value="C-terminal, gelsolin-like domain of Sec23/24"/>
    <property type="match status" value="1"/>
</dbReference>
<dbReference type="Gene3D" id="2.30.30.380">
    <property type="entry name" value="Zn-finger domain of Sec23/24"/>
    <property type="match status" value="1"/>
</dbReference>
<keyword evidence="5 14" id="KW-0479">Metal-binding</keyword>
<organism evidence="20 21">
    <name type="scientific">Symbiochloris irregularis</name>
    <dbReference type="NCBI Taxonomy" id="706552"/>
    <lineage>
        <taxon>Eukaryota</taxon>
        <taxon>Viridiplantae</taxon>
        <taxon>Chlorophyta</taxon>
        <taxon>core chlorophytes</taxon>
        <taxon>Trebouxiophyceae</taxon>
        <taxon>Trebouxiales</taxon>
        <taxon>Trebouxiaceae</taxon>
        <taxon>Symbiochloris</taxon>
    </lineage>
</organism>
<dbReference type="GO" id="GO:0008270">
    <property type="term" value="F:zinc ion binding"/>
    <property type="evidence" value="ECO:0007669"/>
    <property type="project" value="InterPro"/>
</dbReference>